<dbReference type="CDD" id="cd14845">
    <property type="entry name" value="L-Ala-D-Glu_peptidase_like"/>
    <property type="match status" value="1"/>
</dbReference>
<evidence type="ECO:0000313" key="2">
    <source>
        <dbReference type="Proteomes" id="UP001307168"/>
    </source>
</evidence>
<dbReference type="RefSeq" id="WP_367407634.1">
    <property type="nucleotide sequence ID" value="NZ_JARNBH010000023.1"/>
</dbReference>
<evidence type="ECO:0000313" key="1">
    <source>
        <dbReference type="EMBL" id="MEC0275460.1"/>
    </source>
</evidence>
<dbReference type="InterPro" id="IPR009045">
    <property type="entry name" value="Zn_M74/Hedgehog-like"/>
</dbReference>
<dbReference type="GO" id="GO:0006508">
    <property type="term" value="P:proteolysis"/>
    <property type="evidence" value="ECO:0007669"/>
    <property type="project" value="InterPro"/>
</dbReference>
<dbReference type="SUPFAM" id="SSF55166">
    <property type="entry name" value="Hedgehog/DD-peptidase"/>
    <property type="match status" value="1"/>
</dbReference>
<proteinExistence type="predicted"/>
<name>A0AAW9NKA2_9BACI</name>
<keyword evidence="2" id="KW-1185">Reference proteome</keyword>
<accession>A0AAW9NKA2</accession>
<dbReference type="Gene3D" id="3.30.1380.10">
    <property type="match status" value="1"/>
</dbReference>
<sequence>MDELNTYVEKQAHLLEVYANKRLTIYKMKITHGFRLFAEQNALLAQGRTKPGNKVTNARDGQSIYNYGLAIDICLITPDGKKAVWDTKAILTRVVNRLDGSS</sequence>
<organism evidence="1 2">
    <name type="scientific">Peribacillus castrilensis</name>
    <dbReference type="NCBI Taxonomy" id="2897690"/>
    <lineage>
        <taxon>Bacteria</taxon>
        <taxon>Bacillati</taxon>
        <taxon>Bacillota</taxon>
        <taxon>Bacilli</taxon>
        <taxon>Bacillales</taxon>
        <taxon>Bacillaceae</taxon>
        <taxon>Peribacillus</taxon>
    </lineage>
</organism>
<gene>
    <name evidence="1" type="ORF">P4706_20670</name>
</gene>
<reference evidence="1 2" key="1">
    <citation type="submission" date="2023-03" db="EMBL/GenBank/DDBJ databases">
        <title>Bacillus Genome Sequencing.</title>
        <authorList>
            <person name="Dunlap C."/>
        </authorList>
    </citation>
    <scope>NUCLEOTIDE SEQUENCE [LARGE SCALE GENOMIC DNA]</scope>
    <source>
        <strain evidence="1 2">B-41290</strain>
    </source>
</reference>
<dbReference type="Proteomes" id="UP001307168">
    <property type="component" value="Unassembled WGS sequence"/>
</dbReference>
<protein>
    <submittedName>
        <fullName evidence="1">M15 family metallopeptidase</fullName>
    </submittedName>
</protein>
<dbReference type="AlphaFoldDB" id="A0AAW9NKA2"/>
<comment type="caution">
    <text evidence="1">The sequence shown here is derived from an EMBL/GenBank/DDBJ whole genome shotgun (WGS) entry which is preliminary data.</text>
</comment>
<dbReference type="GO" id="GO:0008233">
    <property type="term" value="F:peptidase activity"/>
    <property type="evidence" value="ECO:0007669"/>
    <property type="project" value="InterPro"/>
</dbReference>
<dbReference type="EMBL" id="JARNBH010000023">
    <property type="protein sequence ID" value="MEC0275460.1"/>
    <property type="molecule type" value="Genomic_DNA"/>
</dbReference>